<reference evidence="2" key="1">
    <citation type="submission" date="2016-10" db="EMBL/GenBank/DDBJ databases">
        <authorList>
            <person name="Varghese N."/>
        </authorList>
    </citation>
    <scope>NUCLEOTIDE SEQUENCE [LARGE SCALE GENOMIC DNA]</scope>
    <source>
        <strain evidence="2">KPR-7A</strain>
    </source>
</reference>
<sequence>MLFRESNQLSRRFLANKHQSDSIHQRLILNNSTDLRNNIQIKDLQNGFMRISPLDESKKYSEK</sequence>
<dbReference type="EMBL" id="FMZR01000001">
    <property type="protein sequence ID" value="SDC02352.1"/>
    <property type="molecule type" value="Genomic_DNA"/>
</dbReference>
<gene>
    <name evidence="1" type="ORF">SAMN04487767_1019</name>
</gene>
<name>A0A1G6I737_9BACI</name>
<proteinExistence type="predicted"/>
<evidence type="ECO:0000313" key="1">
    <source>
        <dbReference type="EMBL" id="SDC02352.1"/>
    </source>
</evidence>
<dbReference type="AlphaFoldDB" id="A0A1G6I737"/>
<protein>
    <submittedName>
        <fullName evidence="1">Uncharacterized protein</fullName>
    </submittedName>
</protein>
<accession>A0A1G6I737</accession>
<dbReference type="Proteomes" id="UP000183507">
    <property type="component" value="Unassembled WGS sequence"/>
</dbReference>
<evidence type="ECO:0000313" key="2">
    <source>
        <dbReference type="Proteomes" id="UP000183507"/>
    </source>
</evidence>
<organism evidence="1 2">
    <name type="scientific">Bacillus wiedmannii</name>
    <dbReference type="NCBI Taxonomy" id="1890302"/>
    <lineage>
        <taxon>Bacteria</taxon>
        <taxon>Bacillati</taxon>
        <taxon>Bacillota</taxon>
        <taxon>Bacilli</taxon>
        <taxon>Bacillales</taxon>
        <taxon>Bacillaceae</taxon>
        <taxon>Bacillus</taxon>
        <taxon>Bacillus cereus group</taxon>
    </lineage>
</organism>